<dbReference type="STRING" id="767519.SAMN05216559_0211"/>
<keyword evidence="3" id="KW-1185">Reference proteome</keyword>
<feature type="transmembrane region" description="Helical" evidence="1">
    <location>
        <begin position="115"/>
        <end position="136"/>
    </location>
</feature>
<keyword evidence="1" id="KW-0472">Membrane</keyword>
<name>A0A1I6K571_9EURY</name>
<dbReference type="AlphaFoldDB" id="A0A1I6K571"/>
<proteinExistence type="predicted"/>
<sequence>MSTTPTGRNRHELLAKRRRYRWLMVGSIAAGVALSLLLRALEYPLVGEVVYWAGIAGFVAVWLATPVQLFDERDVALEQRAAHLTLNVFAPVLVLGASAARILTYVGAYEVPAVVWGALWGYFALFVTFAVAYGWLRYRS</sequence>
<dbReference type="Pfam" id="PF09946">
    <property type="entry name" value="DUF2178"/>
    <property type="match status" value="1"/>
</dbReference>
<feature type="transmembrane region" description="Helical" evidence="1">
    <location>
        <begin position="20"/>
        <end position="38"/>
    </location>
</feature>
<reference evidence="2 3" key="1">
    <citation type="submission" date="2016-10" db="EMBL/GenBank/DDBJ databases">
        <authorList>
            <person name="de Groot N.N."/>
        </authorList>
    </citation>
    <scope>NUCLEOTIDE SEQUENCE [LARGE SCALE GENOMIC DNA]</scope>
    <source>
        <strain evidence="2 3">CGMCC 1.10457</strain>
    </source>
</reference>
<evidence type="ECO:0000313" key="3">
    <source>
        <dbReference type="Proteomes" id="UP000199062"/>
    </source>
</evidence>
<dbReference type="RefSeq" id="WP_089813047.1">
    <property type="nucleotide sequence ID" value="NZ_FOZK01000001.1"/>
</dbReference>
<evidence type="ECO:0000313" key="2">
    <source>
        <dbReference type="EMBL" id="SFR86372.1"/>
    </source>
</evidence>
<evidence type="ECO:0000256" key="1">
    <source>
        <dbReference type="SAM" id="Phobius"/>
    </source>
</evidence>
<keyword evidence="1" id="KW-0812">Transmembrane</keyword>
<gene>
    <name evidence="2" type="ORF">SAMN05216559_0211</name>
</gene>
<protein>
    <recommendedName>
        <fullName evidence="4">DUF2178 domain-containing protein</fullName>
    </recommendedName>
</protein>
<feature type="transmembrane region" description="Helical" evidence="1">
    <location>
        <begin position="82"/>
        <end position="103"/>
    </location>
</feature>
<accession>A0A1I6K571</accession>
<keyword evidence="1" id="KW-1133">Transmembrane helix</keyword>
<organism evidence="2 3">
    <name type="scientific">Halomicrobium zhouii</name>
    <dbReference type="NCBI Taxonomy" id="767519"/>
    <lineage>
        <taxon>Archaea</taxon>
        <taxon>Methanobacteriati</taxon>
        <taxon>Methanobacteriota</taxon>
        <taxon>Stenosarchaea group</taxon>
        <taxon>Halobacteria</taxon>
        <taxon>Halobacteriales</taxon>
        <taxon>Haloarculaceae</taxon>
        <taxon>Halomicrobium</taxon>
    </lineage>
</organism>
<dbReference type="InterPro" id="IPR019235">
    <property type="entry name" value="DUF2178_TM"/>
</dbReference>
<dbReference type="EMBL" id="FOZK01000001">
    <property type="protein sequence ID" value="SFR86372.1"/>
    <property type="molecule type" value="Genomic_DNA"/>
</dbReference>
<feature type="transmembrane region" description="Helical" evidence="1">
    <location>
        <begin position="50"/>
        <end position="70"/>
    </location>
</feature>
<evidence type="ECO:0008006" key="4">
    <source>
        <dbReference type="Google" id="ProtNLM"/>
    </source>
</evidence>
<dbReference type="Proteomes" id="UP000199062">
    <property type="component" value="Unassembled WGS sequence"/>
</dbReference>